<dbReference type="EMBL" id="VOSL01000059">
    <property type="protein sequence ID" value="TXD33833.1"/>
    <property type="molecule type" value="Genomic_DNA"/>
</dbReference>
<dbReference type="Proteomes" id="UP000321046">
    <property type="component" value="Unassembled WGS sequence"/>
</dbReference>
<dbReference type="RefSeq" id="WP_146975677.1">
    <property type="nucleotide sequence ID" value="NZ_VOSL01000059.1"/>
</dbReference>
<reference evidence="1 2" key="1">
    <citation type="submission" date="2019-08" db="EMBL/GenBank/DDBJ databases">
        <title>Bradymonadales sp. TMQ2.</title>
        <authorList>
            <person name="Liang Q."/>
        </authorList>
    </citation>
    <scope>NUCLEOTIDE SEQUENCE [LARGE SCALE GENOMIC DNA]</scope>
    <source>
        <strain evidence="1 2">TMQ2</strain>
    </source>
</reference>
<protein>
    <recommendedName>
        <fullName evidence="3">Recombination-associated protein RdgC</fullName>
    </recommendedName>
</protein>
<dbReference type="OrthoDB" id="9793997at2"/>
<evidence type="ECO:0000313" key="1">
    <source>
        <dbReference type="EMBL" id="TXD33833.1"/>
    </source>
</evidence>
<accession>A0A5C6X0W0</accession>
<comment type="caution">
    <text evidence="1">The sequence shown here is derived from an EMBL/GenBank/DDBJ whole genome shotgun (WGS) entry which is preliminary data.</text>
</comment>
<gene>
    <name evidence="1" type="ORF">FRC96_15305</name>
</gene>
<sequence>MGALSGTLSYKLFYVQGEVPENWQELYLQQIRKNAFKPLQPEDEEEVSEGWVPVERPLQISFDLHTLLFDHFINLGFRQDKYAIPSALLKAHVEEAEREYMIQNDKQRLSKFEREDIKIMVKRKLKEKQLPRMKVIDMSWDLQKGRVRFWSQSGNVCELFQGYFEDTFGLKLLPGNPYINAVQLEPGPEKIEELAVVEPTNFIEGLPQR</sequence>
<name>A0A5C6X0W0_9DELT</name>
<proteinExistence type="predicted"/>
<evidence type="ECO:0000313" key="2">
    <source>
        <dbReference type="Proteomes" id="UP000321046"/>
    </source>
</evidence>
<organism evidence="1 2">
    <name type="scientific">Lujinxingia vulgaris</name>
    <dbReference type="NCBI Taxonomy" id="2600176"/>
    <lineage>
        <taxon>Bacteria</taxon>
        <taxon>Deltaproteobacteria</taxon>
        <taxon>Bradymonadales</taxon>
        <taxon>Lujinxingiaceae</taxon>
        <taxon>Lujinxingia</taxon>
    </lineage>
</organism>
<evidence type="ECO:0008006" key="3">
    <source>
        <dbReference type="Google" id="ProtNLM"/>
    </source>
</evidence>
<dbReference type="AlphaFoldDB" id="A0A5C6X0W0"/>